<feature type="compositionally biased region" description="Low complexity" evidence="5">
    <location>
        <begin position="30"/>
        <end position="56"/>
    </location>
</feature>
<comment type="subcellular location">
    <subcellularLocation>
        <location evidence="1">Cell envelope</location>
    </subcellularLocation>
</comment>
<dbReference type="STRING" id="1045775.SAMN05216378_5629"/>
<protein>
    <submittedName>
        <fullName evidence="8">Iron complex transport system substrate-binding protein</fullName>
    </submittedName>
</protein>
<keyword evidence="9" id="KW-1185">Reference proteome</keyword>
<evidence type="ECO:0000256" key="6">
    <source>
        <dbReference type="SAM" id="SignalP"/>
    </source>
</evidence>
<evidence type="ECO:0000313" key="9">
    <source>
        <dbReference type="Proteomes" id="UP000198855"/>
    </source>
</evidence>
<feature type="chain" id="PRO_5039221389" evidence="6">
    <location>
        <begin position="24"/>
        <end position="347"/>
    </location>
</feature>
<feature type="signal peptide" evidence="6">
    <location>
        <begin position="1"/>
        <end position="23"/>
    </location>
</feature>
<dbReference type="OrthoDB" id="9793175at2"/>
<keyword evidence="3" id="KW-0813">Transport</keyword>
<feature type="domain" description="Fe/B12 periplasmic-binding" evidence="7">
    <location>
        <begin position="78"/>
        <end position="347"/>
    </location>
</feature>
<dbReference type="InterPro" id="IPR002491">
    <property type="entry name" value="ABC_transptr_periplasmic_BD"/>
</dbReference>
<keyword evidence="4 6" id="KW-0732">Signal</keyword>
<accession>A0A1I2H5D0</accession>
<evidence type="ECO:0000256" key="2">
    <source>
        <dbReference type="ARBA" id="ARBA00008814"/>
    </source>
</evidence>
<dbReference type="GO" id="GO:0030288">
    <property type="term" value="C:outer membrane-bounded periplasmic space"/>
    <property type="evidence" value="ECO:0007669"/>
    <property type="project" value="TreeGrafter"/>
</dbReference>
<dbReference type="PROSITE" id="PS50983">
    <property type="entry name" value="FE_B12_PBP"/>
    <property type="match status" value="1"/>
</dbReference>
<dbReference type="Gene3D" id="3.40.50.1980">
    <property type="entry name" value="Nitrogenase molybdenum iron protein domain"/>
    <property type="match status" value="2"/>
</dbReference>
<gene>
    <name evidence="8" type="ORF">SAMN05216378_5629</name>
</gene>
<proteinExistence type="inferred from homology"/>
<reference evidence="9" key="1">
    <citation type="submission" date="2016-10" db="EMBL/GenBank/DDBJ databases">
        <authorList>
            <person name="Varghese N."/>
            <person name="Submissions S."/>
        </authorList>
    </citation>
    <scope>NUCLEOTIDE SEQUENCE [LARGE SCALE GENOMIC DNA]</scope>
    <source>
        <strain evidence="9">CGMCC 1.10784</strain>
    </source>
</reference>
<dbReference type="AlphaFoldDB" id="A0A1I2H5D0"/>
<dbReference type="PANTHER" id="PTHR30532:SF29">
    <property type="entry name" value="FE(3+) DICITRATE-BINDING PERIPLASMIC PROTEIN"/>
    <property type="match status" value="1"/>
</dbReference>
<comment type="similarity">
    <text evidence="2">Belongs to the bacterial solute-binding protein 8 family.</text>
</comment>
<dbReference type="GO" id="GO:1901678">
    <property type="term" value="P:iron coordination entity transport"/>
    <property type="evidence" value="ECO:0007669"/>
    <property type="project" value="UniProtKB-ARBA"/>
</dbReference>
<evidence type="ECO:0000256" key="4">
    <source>
        <dbReference type="ARBA" id="ARBA00022729"/>
    </source>
</evidence>
<dbReference type="PANTHER" id="PTHR30532">
    <property type="entry name" value="IRON III DICITRATE-BINDING PERIPLASMIC PROTEIN"/>
    <property type="match status" value="1"/>
</dbReference>
<organism evidence="8 9">
    <name type="scientific">Paenibacillus catalpae</name>
    <dbReference type="NCBI Taxonomy" id="1045775"/>
    <lineage>
        <taxon>Bacteria</taxon>
        <taxon>Bacillati</taxon>
        <taxon>Bacillota</taxon>
        <taxon>Bacilli</taxon>
        <taxon>Bacillales</taxon>
        <taxon>Paenibacillaceae</taxon>
        <taxon>Paenibacillus</taxon>
    </lineage>
</organism>
<dbReference type="Pfam" id="PF01497">
    <property type="entry name" value="Peripla_BP_2"/>
    <property type="match status" value="1"/>
</dbReference>
<evidence type="ECO:0000259" key="7">
    <source>
        <dbReference type="PROSITE" id="PS50983"/>
    </source>
</evidence>
<evidence type="ECO:0000313" key="8">
    <source>
        <dbReference type="EMBL" id="SFF23871.1"/>
    </source>
</evidence>
<sequence>MKKQMKWTGLILAAMMVFLAACGGGNNSNNGGNNKEASEQASTNANANASTNTASEDTAERSIKHALGETKITGTPKKVVVLEWTYAEDLIALGVQPAGVADVKGYGEWYGAIDPKLDAAVVDVGTRQEPSIETITSLDPDLIIGVSFRHEAIYDQLSAIAPTLIFNPYPEEGGLDQYSEMEQTFTAIADALGKKADGEKVLADLHTFYDDSKAKLASAGKEGQEIVFTQAWTNEGVATFRLFTDNSMAMAILAKVGLKNAHQDSAFQQYGYSETDIEGLTKTPNASVLYTTSATDTVFSELLPNNEVYKNLNFAKENRVYDMKGIWPFGGPLSAKLLVERTLEALG</sequence>
<dbReference type="EMBL" id="FOMT01000006">
    <property type="protein sequence ID" value="SFF23871.1"/>
    <property type="molecule type" value="Genomic_DNA"/>
</dbReference>
<evidence type="ECO:0000256" key="3">
    <source>
        <dbReference type="ARBA" id="ARBA00022448"/>
    </source>
</evidence>
<dbReference type="InterPro" id="IPR051313">
    <property type="entry name" value="Bact_iron-sidero_bind"/>
</dbReference>
<dbReference type="RefSeq" id="WP_091189927.1">
    <property type="nucleotide sequence ID" value="NZ_FOMT01000006.1"/>
</dbReference>
<dbReference type="SUPFAM" id="SSF53807">
    <property type="entry name" value="Helical backbone' metal receptor"/>
    <property type="match status" value="1"/>
</dbReference>
<evidence type="ECO:0000256" key="1">
    <source>
        <dbReference type="ARBA" id="ARBA00004196"/>
    </source>
</evidence>
<evidence type="ECO:0000256" key="5">
    <source>
        <dbReference type="SAM" id="MobiDB-lite"/>
    </source>
</evidence>
<dbReference type="PROSITE" id="PS51257">
    <property type="entry name" value="PROKAR_LIPOPROTEIN"/>
    <property type="match status" value="1"/>
</dbReference>
<dbReference type="CDD" id="cd01146">
    <property type="entry name" value="FhuD"/>
    <property type="match status" value="1"/>
</dbReference>
<name>A0A1I2H5D0_9BACL</name>
<dbReference type="Proteomes" id="UP000198855">
    <property type="component" value="Unassembled WGS sequence"/>
</dbReference>
<feature type="region of interest" description="Disordered" evidence="5">
    <location>
        <begin position="30"/>
        <end position="60"/>
    </location>
</feature>